<dbReference type="Proteomes" id="UP000887574">
    <property type="component" value="Unplaced"/>
</dbReference>
<evidence type="ECO:0000313" key="2">
    <source>
        <dbReference type="WBParaSite" id="jg9925"/>
    </source>
</evidence>
<accession>A0A915EX14</accession>
<protein>
    <submittedName>
        <fullName evidence="2">Uncharacterized protein</fullName>
    </submittedName>
</protein>
<evidence type="ECO:0000313" key="1">
    <source>
        <dbReference type="Proteomes" id="UP000887574"/>
    </source>
</evidence>
<sequence>MKAAIVDGSKLQAEDIADKVNDVAAEGEEVVAEGKDVATEAKMWLLKAKTGLILRCLENWIRSSDSSSCSSNYAVQSFAADVWADVKCFCSCPSYSYNQMRASPMPLKNGLPTSKTICLCLRLIRVIPLTMMLVLYGRQQSYQPPTYMDRLSGSGINQNDFGYLEEEEMRQKADSIWREYMKDLQR</sequence>
<proteinExistence type="predicted"/>
<reference evidence="2" key="1">
    <citation type="submission" date="2022-11" db="UniProtKB">
        <authorList>
            <consortium name="WormBaseParasite"/>
        </authorList>
    </citation>
    <scope>IDENTIFICATION</scope>
</reference>
<name>A0A915EX14_9BILA</name>
<dbReference type="AlphaFoldDB" id="A0A915EX14"/>
<keyword evidence="1" id="KW-1185">Reference proteome</keyword>
<organism evidence="1 2">
    <name type="scientific">Ditylenchus dipsaci</name>
    <dbReference type="NCBI Taxonomy" id="166011"/>
    <lineage>
        <taxon>Eukaryota</taxon>
        <taxon>Metazoa</taxon>
        <taxon>Ecdysozoa</taxon>
        <taxon>Nematoda</taxon>
        <taxon>Chromadorea</taxon>
        <taxon>Rhabditida</taxon>
        <taxon>Tylenchina</taxon>
        <taxon>Tylenchomorpha</taxon>
        <taxon>Sphaerularioidea</taxon>
        <taxon>Anguinidae</taxon>
        <taxon>Anguininae</taxon>
        <taxon>Ditylenchus</taxon>
    </lineage>
</organism>
<dbReference type="WBParaSite" id="jg9925">
    <property type="protein sequence ID" value="jg9925"/>
    <property type="gene ID" value="jg9925"/>
</dbReference>